<dbReference type="InterPro" id="IPR019198">
    <property type="entry name" value="Beta_propeller_containing"/>
</dbReference>
<accession>A0A1H7Y2J6</accession>
<proteinExistence type="predicted"/>
<reference evidence="3" key="1">
    <citation type="submission" date="2016-10" db="EMBL/GenBank/DDBJ databases">
        <authorList>
            <person name="Varghese N."/>
            <person name="Submissions S."/>
        </authorList>
    </citation>
    <scope>NUCLEOTIDE SEQUENCE [LARGE SCALE GENOMIC DNA]</scope>
    <source>
        <strain evidence="3">DSM 17044</strain>
    </source>
</reference>
<dbReference type="Pfam" id="PF09826">
    <property type="entry name" value="Beta_propel"/>
    <property type="match status" value="1"/>
</dbReference>
<evidence type="ECO:0000256" key="1">
    <source>
        <dbReference type="SAM" id="MobiDB-lite"/>
    </source>
</evidence>
<dbReference type="PROSITE" id="PS51257">
    <property type="entry name" value="PROKAR_LIPOPROTEIN"/>
    <property type="match status" value="1"/>
</dbReference>
<sequence length="711" mass="77548">MTWRWGSVGLALVAVGCGGEGDWERPPNQPVRSEARLESFAGCEELESYIEGTAVLDMRTQLSWQGYWFGGGVGGGRGPDMGTGIPPMEPSPGAGAPEGGEDSAGGPGNHTGTNNQVAGVDEADFVKNDGTRIFVISGQKLYVHKSWPAASLQALSSLTLEGYPREMFLTDQNQVIVFSGIALPTEGQDSDAKPGSGAGAPMPGGREPAPGDASIGVPWFGVGATKVTVVDVSDPTAPHVADELYLPGTYTNARRSNGTMRVLLSDNFRWPEGVQWYPDGNISSEAQYKKALQALMKKNERIIRERSLEHWLPRASHKAPDGTKTELAYDCQRFYRSNAPAQLGFVTVATLNLEGAGTLALSNTHLLAPPGELYASEDSLYLANPHWWMWPEQGQKRYSYLHKFDLRQPGEARYVGSGVVEGSLLNQFSMDEHEGVLRVATTLSTLELNDSTPWGREKLSSRITTFREEAGLLKEVGRSVDLADDERIYSARFVGPKGYVVTFRQTDPLFTFDLSDPLHPHKVGELKVPGFSTYIHPMGDTHLLTIGQHVPEGPNDPSLPGLKLSLFDVSDMSAPTEAFTLRVASPSAWSDASYDHKAFNFFAEKGLLAIPIVEYSYVPSDYWSGFRSELRVFRVNAATGITPVGTLPMSDLYNVNPYNGWTWYWSPAVRRSVMADDYVYAIGDAGVRVAHVDTLQVPLATVLHERGTPSP</sequence>
<feature type="compositionally biased region" description="Low complexity" evidence="1">
    <location>
        <begin position="82"/>
        <end position="95"/>
    </location>
</feature>
<feature type="compositionally biased region" description="Low complexity" evidence="1">
    <location>
        <begin position="193"/>
        <end position="205"/>
    </location>
</feature>
<feature type="compositionally biased region" description="Gly residues" evidence="1">
    <location>
        <begin position="96"/>
        <end position="109"/>
    </location>
</feature>
<dbReference type="AlphaFoldDB" id="A0A1H7Y2J6"/>
<organism evidence="2 3">
    <name type="scientific">Stigmatella aurantiaca</name>
    <dbReference type="NCBI Taxonomy" id="41"/>
    <lineage>
        <taxon>Bacteria</taxon>
        <taxon>Pseudomonadati</taxon>
        <taxon>Myxococcota</taxon>
        <taxon>Myxococcia</taxon>
        <taxon>Myxococcales</taxon>
        <taxon>Cystobacterineae</taxon>
        <taxon>Archangiaceae</taxon>
        <taxon>Stigmatella</taxon>
    </lineage>
</organism>
<evidence type="ECO:0000313" key="2">
    <source>
        <dbReference type="EMBL" id="SEM40436.1"/>
    </source>
</evidence>
<dbReference type="OrthoDB" id="9778998at2"/>
<dbReference type="Proteomes" id="UP000182719">
    <property type="component" value="Unassembled WGS sequence"/>
</dbReference>
<feature type="region of interest" description="Disordered" evidence="1">
    <location>
        <begin position="78"/>
        <end position="116"/>
    </location>
</feature>
<dbReference type="EMBL" id="FOAP01000016">
    <property type="protein sequence ID" value="SEM40436.1"/>
    <property type="molecule type" value="Genomic_DNA"/>
</dbReference>
<feature type="region of interest" description="Disordered" evidence="1">
    <location>
        <begin position="185"/>
        <end position="213"/>
    </location>
</feature>
<evidence type="ECO:0000313" key="3">
    <source>
        <dbReference type="Proteomes" id="UP000182719"/>
    </source>
</evidence>
<protein>
    <submittedName>
        <fullName evidence="2">Beta propeller domain-containing protein</fullName>
    </submittedName>
</protein>
<name>A0A1H7Y2J6_STIAU</name>
<gene>
    <name evidence="2" type="ORF">SAMN05444354_11663</name>
</gene>
<keyword evidence="3" id="KW-1185">Reference proteome</keyword>
<dbReference type="RefSeq" id="WP_075009248.1">
    <property type="nucleotide sequence ID" value="NZ_FOAP01000016.1"/>
</dbReference>